<evidence type="ECO:0000313" key="2">
    <source>
        <dbReference type="Proteomes" id="UP000005237"/>
    </source>
</evidence>
<reference evidence="2" key="1">
    <citation type="submission" date="2010-08" db="EMBL/GenBank/DDBJ databases">
        <authorList>
            <consortium name="Caenorhabditis japonica Sequencing Consortium"/>
            <person name="Wilson R.K."/>
        </authorList>
    </citation>
    <scope>NUCLEOTIDE SEQUENCE [LARGE SCALE GENOMIC DNA]</scope>
    <source>
        <strain evidence="2">DF5081</strain>
    </source>
</reference>
<sequence length="268" mass="31001">MRVTVVNHISPEKSVIITNSIDGMCGNKAFVEISDLSHNRLVRKGSGFLDAKGRMTLEFEIRVNYVLVKNILMRWNIYDKLSTDFFVFEFEKSGKVKKLYAKTWLLRFHSPVIARMLDSGVNKLRIVGKEGYKDYDRFLQIVHGVDLNVNEAVNKIAKRFQVEAITIKYETAMLQACHKENLDLFLATEEFNFRTGLRILLKNVTTVEKLIDIVKKMNLIKMSGEIMKRLTEKMFSFASNDVHLYKSSWVLYGATKPFTSRPINVILF</sequence>
<keyword evidence="2" id="KW-1185">Reference proteome</keyword>
<accession>A0A8R1DFA8</accession>
<reference evidence="1" key="2">
    <citation type="submission" date="2022-06" db="UniProtKB">
        <authorList>
            <consortium name="EnsemblMetazoa"/>
        </authorList>
    </citation>
    <scope>IDENTIFICATION</scope>
    <source>
        <strain evidence="1">DF5081</strain>
    </source>
</reference>
<dbReference type="Proteomes" id="UP000005237">
    <property type="component" value="Unassembled WGS sequence"/>
</dbReference>
<organism evidence="1 2">
    <name type="scientific">Caenorhabditis japonica</name>
    <dbReference type="NCBI Taxonomy" id="281687"/>
    <lineage>
        <taxon>Eukaryota</taxon>
        <taxon>Metazoa</taxon>
        <taxon>Ecdysozoa</taxon>
        <taxon>Nematoda</taxon>
        <taxon>Chromadorea</taxon>
        <taxon>Rhabditida</taxon>
        <taxon>Rhabditina</taxon>
        <taxon>Rhabditomorpha</taxon>
        <taxon>Rhabditoidea</taxon>
        <taxon>Rhabditidae</taxon>
        <taxon>Peloderinae</taxon>
        <taxon>Caenorhabditis</taxon>
    </lineage>
</organism>
<dbReference type="AlphaFoldDB" id="A0A8R1DFA8"/>
<evidence type="ECO:0008006" key="3">
    <source>
        <dbReference type="Google" id="ProtNLM"/>
    </source>
</evidence>
<evidence type="ECO:0000313" key="1">
    <source>
        <dbReference type="EnsemblMetazoa" id="CJA00828a.1"/>
    </source>
</evidence>
<proteinExistence type="predicted"/>
<dbReference type="EnsemblMetazoa" id="CJA00828a.1">
    <property type="protein sequence ID" value="CJA00828a.1"/>
    <property type="gene ID" value="WBGene00120032"/>
</dbReference>
<protein>
    <recommendedName>
        <fullName evidence="3">BTB domain-containing protein</fullName>
    </recommendedName>
</protein>
<name>A0A8R1DFA8_CAEJA</name>